<reference evidence="2" key="1">
    <citation type="submission" date="2022-11" db="EMBL/GenBank/DDBJ databases">
        <authorList>
            <person name="Petersen C."/>
        </authorList>
    </citation>
    <scope>NUCLEOTIDE SEQUENCE</scope>
    <source>
        <strain evidence="2">IBT 30069</strain>
    </source>
</reference>
<comment type="caution">
    <text evidence="2">The sequence shown here is derived from an EMBL/GenBank/DDBJ whole genome shotgun (WGS) entry which is preliminary data.</text>
</comment>
<feature type="compositionally biased region" description="Polar residues" evidence="1">
    <location>
        <begin position="24"/>
        <end position="58"/>
    </location>
</feature>
<organism evidence="2 3">
    <name type="scientific">Penicillium angulare</name>
    <dbReference type="NCBI Taxonomy" id="116970"/>
    <lineage>
        <taxon>Eukaryota</taxon>
        <taxon>Fungi</taxon>
        <taxon>Dikarya</taxon>
        <taxon>Ascomycota</taxon>
        <taxon>Pezizomycotina</taxon>
        <taxon>Eurotiomycetes</taxon>
        <taxon>Eurotiomycetidae</taxon>
        <taxon>Eurotiales</taxon>
        <taxon>Aspergillaceae</taxon>
        <taxon>Penicillium</taxon>
    </lineage>
</organism>
<feature type="region of interest" description="Disordered" evidence="1">
    <location>
        <begin position="161"/>
        <end position="197"/>
    </location>
</feature>
<protein>
    <submittedName>
        <fullName evidence="2">Uncharacterized protein</fullName>
    </submittedName>
</protein>
<dbReference type="AlphaFoldDB" id="A0A9W9F3U5"/>
<name>A0A9W9F3U5_9EURO</name>
<keyword evidence="3" id="KW-1185">Reference proteome</keyword>
<accession>A0A9W9F3U5</accession>
<dbReference type="EMBL" id="JAPQKH010000006">
    <property type="protein sequence ID" value="KAJ5093019.1"/>
    <property type="molecule type" value="Genomic_DNA"/>
</dbReference>
<evidence type="ECO:0000256" key="1">
    <source>
        <dbReference type="SAM" id="MobiDB-lite"/>
    </source>
</evidence>
<gene>
    <name evidence="2" type="ORF">N7456_008880</name>
</gene>
<proteinExistence type="predicted"/>
<dbReference type="OrthoDB" id="428577at2759"/>
<evidence type="ECO:0000313" key="2">
    <source>
        <dbReference type="EMBL" id="KAJ5093019.1"/>
    </source>
</evidence>
<evidence type="ECO:0000313" key="3">
    <source>
        <dbReference type="Proteomes" id="UP001149165"/>
    </source>
</evidence>
<feature type="compositionally biased region" description="Basic and acidic residues" evidence="1">
    <location>
        <begin position="1"/>
        <end position="10"/>
    </location>
</feature>
<feature type="compositionally biased region" description="Polar residues" evidence="1">
    <location>
        <begin position="67"/>
        <end position="85"/>
    </location>
</feature>
<reference evidence="2" key="2">
    <citation type="journal article" date="2023" name="IMA Fungus">
        <title>Comparative genomic study of the Penicillium genus elucidates a diverse pangenome and 15 lateral gene transfer events.</title>
        <authorList>
            <person name="Petersen C."/>
            <person name="Sorensen T."/>
            <person name="Nielsen M.R."/>
            <person name="Sondergaard T.E."/>
            <person name="Sorensen J.L."/>
            <person name="Fitzpatrick D.A."/>
            <person name="Frisvad J.C."/>
            <person name="Nielsen K.L."/>
        </authorList>
    </citation>
    <scope>NUCLEOTIDE SEQUENCE</scope>
    <source>
        <strain evidence="2">IBT 30069</strain>
    </source>
</reference>
<sequence length="889" mass="98413">MDHCIIRDEPTAPDNLPDGPPSSPASNSQYLTIAQNSNPVTTSRSQTDSTRYNTTTLLPGSPKDETASSALSPSSLNETKNTDPTSLPIDGFNFVPLPSGQFSSHNPIRSQFGASGSISLSQASNRANAPAETFQNTDGDNEYFEVKRLKPMDWRSPRGTLQQPIGAVTSPSNLTVSQSTTGESHFSNTENVSPSYSMHTDITCPETDEFDIDARIPDGDDMDHLLNPTAHYRKLDMLEIRTANLCGVLEDPQVCEKSAVECLKSLAGVKEALSMLHGAGFCGNALSILVQDPSRTDVARSVHISLDQISNCILSEEIVNSPQFSPYRTHGTALQIVQDLVGNLSLGISHEADPEWLAYWRFMTTILSIGLVSFSGSHVCRFDENLWDSKMDKIPVGYGYSFTPRPLACLKNFIGGPIWILGADDPKANSKEMKISLTVEDLQELWGPIEMVGGAPGLSPILRTETGYIVPLRRQDQSDPSLREIECHWQMQIPDYIINLQERPILLNSSSQILIGTDSLNPTGLTPNLNCSLEIKRLQSSIISQLKYYDTRKAHNTFDGIDLQATGGFNFSFGPVIKYKRNPMRKWKTTIIYECKSQKIKLKPLLNLYVGLEVSACTGNAQRVTLWDALRLSQTKAKLHHDTPLCRHRVADPECIKKCWTRCHADDDIDLSVSIPTNGPISTEKVRSLIFDSILALEHTGIDHEKNLQAYWPFCDQPRTRSISATPSEFLVGTINNWFRIIKDTHSVATFPVISQRCLEYGNQQDHWYTRPCSTRENNLSSCTAFSTRLVLTPSLRSVCLEPEYDHRRYVSSIIVESMNELRLGGNIVVGDAALTVETVVPGEPNLLIAAASTNSIQNGWIKLATGTKFQEDLDLDLSTGVQVSLLVY</sequence>
<dbReference type="Proteomes" id="UP001149165">
    <property type="component" value="Unassembled WGS sequence"/>
</dbReference>
<feature type="region of interest" description="Disordered" evidence="1">
    <location>
        <begin position="1"/>
        <end position="92"/>
    </location>
</feature>